<reference evidence="1 2" key="1">
    <citation type="submission" date="2018-11" db="EMBL/GenBank/DDBJ databases">
        <title>Sequencing the genomes of 1000 actinobacteria strains.</title>
        <authorList>
            <person name="Klenk H.-P."/>
        </authorList>
    </citation>
    <scope>NUCLEOTIDE SEQUENCE [LARGE SCALE GENOMIC DNA]</scope>
    <source>
        <strain evidence="1 2">DSM 44780</strain>
    </source>
</reference>
<organism evidence="1 2">
    <name type="scientific">Kitasatospora cineracea</name>
    <dbReference type="NCBI Taxonomy" id="88074"/>
    <lineage>
        <taxon>Bacteria</taxon>
        <taxon>Bacillati</taxon>
        <taxon>Actinomycetota</taxon>
        <taxon>Actinomycetes</taxon>
        <taxon>Kitasatosporales</taxon>
        <taxon>Streptomycetaceae</taxon>
        <taxon>Kitasatospora</taxon>
    </lineage>
</organism>
<sequence length="231" mass="25435">MGEQPITVHHVRAGARTHRVVQVPQRPGRLALRDEQHWLTLYADRAGLARLVAAWSLAARSPLSLLHLPLRGRPLPDGPSPAPMYPGGHPALDLVLAHHSLQFRPSAWKDLRARLGPGRPQRATTPAADFPAEPRFADRFPHPDFRDHLHFALTAATLFVTASAPAFRDSGTALHTLLTHAPAAHHHDLAHPSPRHKCTDLTTAPTRFPTPHTAATPSLLHVQYCPDWTYA</sequence>
<dbReference type="EMBL" id="RJVJ01000001">
    <property type="protein sequence ID" value="ROR46059.1"/>
    <property type="molecule type" value="Genomic_DNA"/>
</dbReference>
<evidence type="ECO:0000313" key="1">
    <source>
        <dbReference type="EMBL" id="ROR46059.1"/>
    </source>
</evidence>
<name>A0A8G1UQS5_9ACTN</name>
<proteinExistence type="predicted"/>
<dbReference type="Proteomes" id="UP000267408">
    <property type="component" value="Unassembled WGS sequence"/>
</dbReference>
<dbReference type="AlphaFoldDB" id="A0A8G1UQS5"/>
<gene>
    <name evidence="1" type="ORF">EDD39_4315</name>
</gene>
<protein>
    <submittedName>
        <fullName evidence="1">Uncharacterized protein</fullName>
    </submittedName>
</protein>
<evidence type="ECO:0000313" key="2">
    <source>
        <dbReference type="Proteomes" id="UP000267408"/>
    </source>
</evidence>
<comment type="caution">
    <text evidence="1">The sequence shown here is derived from an EMBL/GenBank/DDBJ whole genome shotgun (WGS) entry which is preliminary data.</text>
</comment>
<accession>A0A8G1UQS5</accession>
<dbReference type="RefSeq" id="WP_162870075.1">
    <property type="nucleotide sequence ID" value="NZ_RJVJ01000001.1"/>
</dbReference>